<keyword evidence="3 7" id="KW-0378">Hydrolase</keyword>
<keyword evidence="7" id="KW-0963">Cytoplasm</keyword>
<comment type="function">
    <text evidence="7">Catalyzes the release of premature peptidyl moieties from peptidyl-tRNA molecules trapped in stalled 50S ribosomal subunits, and thus maintains levels of free tRNAs and 50S ribosomes.</text>
</comment>
<keyword evidence="2 7" id="KW-0820">tRNA-binding</keyword>
<name>A0A1G2RTT7_9BACT</name>
<dbReference type="InterPro" id="IPR036416">
    <property type="entry name" value="Pept_tRNA_hydro_sf"/>
</dbReference>
<dbReference type="CDD" id="cd00462">
    <property type="entry name" value="PTH"/>
    <property type="match status" value="1"/>
</dbReference>
<dbReference type="HAMAP" id="MF_00083">
    <property type="entry name" value="Pept_tRNA_hydro_bact"/>
    <property type="match status" value="1"/>
</dbReference>
<dbReference type="Pfam" id="PF01195">
    <property type="entry name" value="Pept_tRNA_hydro"/>
    <property type="match status" value="1"/>
</dbReference>
<sequence length="188" mass="20762">MIAIFGLGNPGEKFKKTRHNLGFLILDKLQENGGFSDWQKNKAGICFYSWGVIAGQKIELIKPLTFMNDSGRTVAYVTKKHEINPEKICIVHDDIDLPLGKMKISKSRGAAGHKGVESIINALKTKNFLRIRVGVQPLSGKPKSAEIFVVKNFSKSEQKTLQESVAATVNAITFIISLGISKAMEKFN</sequence>
<dbReference type="GO" id="GO:0072344">
    <property type="term" value="P:rescue of stalled ribosome"/>
    <property type="evidence" value="ECO:0007669"/>
    <property type="project" value="UniProtKB-UniRule"/>
</dbReference>
<dbReference type="NCBIfam" id="TIGR00447">
    <property type="entry name" value="pth"/>
    <property type="match status" value="1"/>
</dbReference>
<reference evidence="10 11" key="1">
    <citation type="journal article" date="2016" name="Nat. Commun.">
        <title>Thousands of microbial genomes shed light on interconnected biogeochemical processes in an aquifer system.</title>
        <authorList>
            <person name="Anantharaman K."/>
            <person name="Brown C.T."/>
            <person name="Hug L.A."/>
            <person name="Sharon I."/>
            <person name="Castelle C.J."/>
            <person name="Probst A.J."/>
            <person name="Thomas B.C."/>
            <person name="Singh A."/>
            <person name="Wilkins M.J."/>
            <person name="Karaoz U."/>
            <person name="Brodie E.L."/>
            <person name="Williams K.H."/>
            <person name="Hubbard S.S."/>
            <person name="Banfield J.F."/>
        </authorList>
    </citation>
    <scope>NUCLEOTIDE SEQUENCE [LARGE SCALE GENOMIC DNA]</scope>
</reference>
<feature type="binding site" evidence="7">
    <location>
        <position position="66"/>
    </location>
    <ligand>
        <name>tRNA</name>
        <dbReference type="ChEBI" id="CHEBI:17843"/>
    </ligand>
</feature>
<comment type="subunit">
    <text evidence="7">Monomer.</text>
</comment>
<dbReference type="PANTHER" id="PTHR17224:SF1">
    <property type="entry name" value="PEPTIDYL-TRNA HYDROLASE"/>
    <property type="match status" value="1"/>
</dbReference>
<dbReference type="GO" id="GO:0004045">
    <property type="term" value="F:peptidyl-tRNA hydrolase activity"/>
    <property type="evidence" value="ECO:0007669"/>
    <property type="project" value="UniProtKB-UniRule"/>
</dbReference>
<evidence type="ECO:0000256" key="6">
    <source>
        <dbReference type="ARBA" id="ARBA00050038"/>
    </source>
</evidence>
<dbReference type="GO" id="GO:0000049">
    <property type="term" value="F:tRNA binding"/>
    <property type="evidence" value="ECO:0007669"/>
    <property type="project" value="UniProtKB-UniRule"/>
</dbReference>
<dbReference type="GO" id="GO:0006515">
    <property type="term" value="P:protein quality control for misfolded or incompletely synthesized proteins"/>
    <property type="evidence" value="ECO:0007669"/>
    <property type="project" value="UniProtKB-UniRule"/>
</dbReference>
<evidence type="ECO:0000256" key="4">
    <source>
        <dbReference type="ARBA" id="ARBA00022884"/>
    </source>
</evidence>
<proteinExistence type="inferred from homology"/>
<keyword evidence="4 7" id="KW-0694">RNA-binding</keyword>
<dbReference type="EMBL" id="MHUM01000033">
    <property type="protein sequence ID" value="OHA76207.1"/>
    <property type="molecule type" value="Genomic_DNA"/>
</dbReference>
<comment type="caution">
    <text evidence="10">The sequence shown here is derived from an EMBL/GenBank/DDBJ whole genome shotgun (WGS) entry which is preliminary data.</text>
</comment>
<comment type="catalytic activity">
    <reaction evidence="7 8">
        <text>an N-acyl-L-alpha-aminoacyl-tRNA + H2O = an N-acyl-L-amino acid + a tRNA + H(+)</text>
        <dbReference type="Rhea" id="RHEA:54448"/>
        <dbReference type="Rhea" id="RHEA-COMP:10123"/>
        <dbReference type="Rhea" id="RHEA-COMP:13883"/>
        <dbReference type="ChEBI" id="CHEBI:15377"/>
        <dbReference type="ChEBI" id="CHEBI:15378"/>
        <dbReference type="ChEBI" id="CHEBI:59874"/>
        <dbReference type="ChEBI" id="CHEBI:78442"/>
        <dbReference type="ChEBI" id="CHEBI:138191"/>
        <dbReference type="EC" id="3.1.1.29"/>
    </reaction>
</comment>
<comment type="caution">
    <text evidence="7">Lacks conserved residue(s) required for the propagation of feature annotation.</text>
</comment>
<evidence type="ECO:0000256" key="5">
    <source>
        <dbReference type="ARBA" id="ARBA00038063"/>
    </source>
</evidence>
<dbReference type="InterPro" id="IPR001328">
    <property type="entry name" value="Pept_tRNA_hydro"/>
</dbReference>
<feature type="binding site" evidence="7">
    <location>
        <position position="14"/>
    </location>
    <ligand>
        <name>tRNA</name>
        <dbReference type="ChEBI" id="CHEBI:17843"/>
    </ligand>
</feature>
<evidence type="ECO:0000313" key="10">
    <source>
        <dbReference type="EMBL" id="OHA76207.1"/>
    </source>
</evidence>
<comment type="similarity">
    <text evidence="5 7 9">Belongs to the PTH family.</text>
</comment>
<feature type="site" description="Stabilizes the basic form of H active site to accept a proton" evidence="7">
    <location>
        <position position="93"/>
    </location>
</feature>
<dbReference type="Proteomes" id="UP000177853">
    <property type="component" value="Unassembled WGS sequence"/>
</dbReference>
<gene>
    <name evidence="7" type="primary">pth</name>
    <name evidence="10" type="ORF">A3H01_02155</name>
</gene>
<dbReference type="EC" id="3.1.1.29" evidence="1 7"/>
<dbReference type="PROSITE" id="PS01195">
    <property type="entry name" value="PEPT_TRNA_HYDROL_1"/>
    <property type="match status" value="1"/>
</dbReference>
<evidence type="ECO:0000256" key="2">
    <source>
        <dbReference type="ARBA" id="ARBA00022555"/>
    </source>
</evidence>
<evidence type="ECO:0000256" key="9">
    <source>
        <dbReference type="RuleBase" id="RU004320"/>
    </source>
</evidence>
<evidence type="ECO:0000256" key="8">
    <source>
        <dbReference type="RuleBase" id="RU000673"/>
    </source>
</evidence>
<dbReference type="Gene3D" id="3.40.50.1470">
    <property type="entry name" value="Peptidyl-tRNA hydrolase"/>
    <property type="match status" value="1"/>
</dbReference>
<dbReference type="SUPFAM" id="SSF53178">
    <property type="entry name" value="Peptidyl-tRNA hydrolase-like"/>
    <property type="match status" value="1"/>
</dbReference>
<accession>A0A1G2RTT7</accession>
<comment type="subcellular location">
    <subcellularLocation>
        <location evidence="7">Cytoplasm</location>
    </subcellularLocation>
</comment>
<evidence type="ECO:0000256" key="3">
    <source>
        <dbReference type="ARBA" id="ARBA00022801"/>
    </source>
</evidence>
<evidence type="ECO:0000313" key="11">
    <source>
        <dbReference type="Proteomes" id="UP000177853"/>
    </source>
</evidence>
<feature type="site" description="Discriminates between blocked and unblocked aminoacyl-tRNA" evidence="7">
    <location>
        <position position="9"/>
    </location>
</feature>
<organism evidence="10 11">
    <name type="scientific">Candidatus Wildermuthbacteria bacterium RIFCSPLOWO2_12_FULL_40_9</name>
    <dbReference type="NCBI Taxonomy" id="1802467"/>
    <lineage>
        <taxon>Bacteria</taxon>
        <taxon>Candidatus Wildermuthiibacteriota</taxon>
    </lineage>
</organism>
<dbReference type="InterPro" id="IPR018171">
    <property type="entry name" value="Pept_tRNA_hydro_CS"/>
</dbReference>
<feature type="binding site" evidence="7">
    <location>
        <position position="68"/>
    </location>
    <ligand>
        <name>tRNA</name>
        <dbReference type="ChEBI" id="CHEBI:17843"/>
    </ligand>
</feature>
<dbReference type="AlphaFoldDB" id="A0A1G2RTT7"/>
<evidence type="ECO:0000256" key="1">
    <source>
        <dbReference type="ARBA" id="ARBA00013260"/>
    </source>
</evidence>
<evidence type="ECO:0000256" key="7">
    <source>
        <dbReference type="HAMAP-Rule" id="MF_00083"/>
    </source>
</evidence>
<dbReference type="GO" id="GO:0005737">
    <property type="term" value="C:cytoplasm"/>
    <property type="evidence" value="ECO:0007669"/>
    <property type="project" value="UniProtKB-SubCell"/>
</dbReference>
<comment type="function">
    <text evidence="7">Hydrolyzes ribosome-free peptidyl-tRNAs (with 1 or more amino acids incorporated), which drop off the ribosome during protein synthesis, or as a result of ribosome stalling.</text>
</comment>
<feature type="active site" description="Proton acceptor" evidence="7">
    <location>
        <position position="19"/>
    </location>
</feature>
<protein>
    <recommendedName>
        <fullName evidence="6 7">Peptidyl-tRNA hydrolase</fullName>
        <shortName evidence="7">Pth</shortName>
        <ecNumber evidence="1 7">3.1.1.29</ecNumber>
    </recommendedName>
</protein>
<dbReference type="PANTHER" id="PTHR17224">
    <property type="entry name" value="PEPTIDYL-TRNA HYDROLASE"/>
    <property type="match status" value="1"/>
</dbReference>